<keyword evidence="2" id="KW-1185">Reference proteome</keyword>
<comment type="caution">
    <text evidence="1">The sequence shown here is derived from an EMBL/GenBank/DDBJ whole genome shotgun (WGS) entry which is preliminary data.</text>
</comment>
<evidence type="ECO:0000313" key="1">
    <source>
        <dbReference type="EMBL" id="CAG8482174.1"/>
    </source>
</evidence>
<evidence type="ECO:0000313" key="2">
    <source>
        <dbReference type="Proteomes" id="UP000789366"/>
    </source>
</evidence>
<reference evidence="1" key="1">
    <citation type="submission" date="2021-06" db="EMBL/GenBank/DDBJ databases">
        <authorList>
            <person name="Kallberg Y."/>
            <person name="Tangrot J."/>
            <person name="Rosling A."/>
        </authorList>
    </citation>
    <scope>NUCLEOTIDE SEQUENCE</scope>
    <source>
        <strain evidence="1">28 12/20/2015</strain>
    </source>
</reference>
<sequence length="53" mass="6212">MVQQTIDERESSANEIQEGSSKYQIFKFNLSPIFLCIFALLNANKNYKLRKLE</sequence>
<gene>
    <name evidence="1" type="ORF">SPELUC_LOCUS2174</name>
</gene>
<dbReference type="Proteomes" id="UP000789366">
    <property type="component" value="Unassembled WGS sequence"/>
</dbReference>
<proteinExistence type="predicted"/>
<name>A0ACA9KMH5_9GLOM</name>
<accession>A0ACA9KMH5</accession>
<dbReference type="EMBL" id="CAJVPW010001369">
    <property type="protein sequence ID" value="CAG8482174.1"/>
    <property type="molecule type" value="Genomic_DNA"/>
</dbReference>
<protein>
    <submittedName>
        <fullName evidence="1">13313_t:CDS:1</fullName>
    </submittedName>
</protein>
<organism evidence="1 2">
    <name type="scientific">Cetraspora pellucida</name>
    <dbReference type="NCBI Taxonomy" id="1433469"/>
    <lineage>
        <taxon>Eukaryota</taxon>
        <taxon>Fungi</taxon>
        <taxon>Fungi incertae sedis</taxon>
        <taxon>Mucoromycota</taxon>
        <taxon>Glomeromycotina</taxon>
        <taxon>Glomeromycetes</taxon>
        <taxon>Diversisporales</taxon>
        <taxon>Gigasporaceae</taxon>
        <taxon>Cetraspora</taxon>
    </lineage>
</organism>